<accession>A0ABR0G3T4</accession>
<comment type="caution">
    <text evidence="1">The sequence shown here is derived from an EMBL/GenBank/DDBJ whole genome shotgun (WGS) entry which is preliminary data.</text>
</comment>
<dbReference type="RefSeq" id="XP_062739376.1">
    <property type="nucleotide sequence ID" value="XM_062884301.1"/>
</dbReference>
<protein>
    <recommendedName>
        <fullName evidence="3">Secreted protein</fullName>
    </recommendedName>
</protein>
<proteinExistence type="predicted"/>
<evidence type="ECO:0008006" key="3">
    <source>
        <dbReference type="Google" id="ProtNLM"/>
    </source>
</evidence>
<gene>
    <name evidence="1" type="ORF">QC762_0109640</name>
</gene>
<name>A0ABR0G3T4_9PEZI</name>
<evidence type="ECO:0000313" key="1">
    <source>
        <dbReference type="EMBL" id="KAK4650401.1"/>
    </source>
</evidence>
<dbReference type="EMBL" id="JAFFHA010000009">
    <property type="protein sequence ID" value="KAK4650401.1"/>
    <property type="molecule type" value="Genomic_DNA"/>
</dbReference>
<dbReference type="GeneID" id="87904128"/>
<evidence type="ECO:0000313" key="2">
    <source>
        <dbReference type="Proteomes" id="UP001323405"/>
    </source>
</evidence>
<keyword evidence="2" id="KW-1185">Reference proteome</keyword>
<reference evidence="1 2" key="1">
    <citation type="journal article" date="2023" name="bioRxiv">
        <title>High-quality genome assemblies of four members of thePodospora anserinaspecies complex.</title>
        <authorList>
            <person name="Ament-Velasquez S.L."/>
            <person name="Vogan A.A."/>
            <person name="Wallerman O."/>
            <person name="Hartmann F."/>
            <person name="Gautier V."/>
            <person name="Silar P."/>
            <person name="Giraud T."/>
            <person name="Johannesson H."/>
        </authorList>
    </citation>
    <scope>NUCLEOTIDE SEQUENCE [LARGE SCALE GENOMIC DNA]</scope>
    <source>
        <strain evidence="1 2">CBS 415.72m</strain>
    </source>
</reference>
<organism evidence="1 2">
    <name type="scientific">Podospora pseudocomata</name>
    <dbReference type="NCBI Taxonomy" id="2093779"/>
    <lineage>
        <taxon>Eukaryota</taxon>
        <taxon>Fungi</taxon>
        <taxon>Dikarya</taxon>
        <taxon>Ascomycota</taxon>
        <taxon>Pezizomycotina</taxon>
        <taxon>Sordariomycetes</taxon>
        <taxon>Sordariomycetidae</taxon>
        <taxon>Sordariales</taxon>
        <taxon>Podosporaceae</taxon>
        <taxon>Podospora</taxon>
    </lineage>
</organism>
<sequence length="67" mass="6912">MPKRASRVPLHLGLGASHMLSFPALAVSPPIRSLSKSDSVHGKPASKCASLDFKFITGLKLSPGGSA</sequence>
<dbReference type="Proteomes" id="UP001323405">
    <property type="component" value="Unassembled WGS sequence"/>
</dbReference>